<keyword evidence="3" id="KW-1185">Reference proteome</keyword>
<comment type="caution">
    <text evidence="2">The sequence shown here is derived from an EMBL/GenBank/DDBJ whole genome shotgun (WGS) entry which is preliminary data.</text>
</comment>
<accession>A0A843VR38</accession>
<organism evidence="2 3">
    <name type="scientific">Colocasia esculenta</name>
    <name type="common">Wild taro</name>
    <name type="synonym">Arum esculentum</name>
    <dbReference type="NCBI Taxonomy" id="4460"/>
    <lineage>
        <taxon>Eukaryota</taxon>
        <taxon>Viridiplantae</taxon>
        <taxon>Streptophyta</taxon>
        <taxon>Embryophyta</taxon>
        <taxon>Tracheophyta</taxon>
        <taxon>Spermatophyta</taxon>
        <taxon>Magnoliopsida</taxon>
        <taxon>Liliopsida</taxon>
        <taxon>Araceae</taxon>
        <taxon>Aroideae</taxon>
        <taxon>Colocasieae</taxon>
        <taxon>Colocasia</taxon>
    </lineage>
</organism>
<name>A0A843VR38_COLES</name>
<evidence type="ECO:0000256" key="1">
    <source>
        <dbReference type="SAM" id="MobiDB-lite"/>
    </source>
</evidence>
<gene>
    <name evidence="2" type="ORF">Taro_029428</name>
</gene>
<evidence type="ECO:0000313" key="2">
    <source>
        <dbReference type="EMBL" id="MQL96747.1"/>
    </source>
</evidence>
<feature type="compositionally biased region" description="Polar residues" evidence="1">
    <location>
        <begin position="1"/>
        <end position="14"/>
    </location>
</feature>
<dbReference type="AlphaFoldDB" id="A0A843VR38"/>
<protein>
    <submittedName>
        <fullName evidence="2">Uncharacterized protein</fullName>
    </submittedName>
</protein>
<sequence>MHKTTQANSKTLVWTTHTSHNTASTSQWSGAPTGVLPLDHDSRSPLPSEVRRVGKHNHKP</sequence>
<feature type="region of interest" description="Disordered" evidence="1">
    <location>
        <begin position="1"/>
        <end position="60"/>
    </location>
</feature>
<dbReference type="Proteomes" id="UP000652761">
    <property type="component" value="Unassembled WGS sequence"/>
</dbReference>
<reference evidence="2" key="1">
    <citation type="submission" date="2017-07" db="EMBL/GenBank/DDBJ databases">
        <title>Taro Niue Genome Assembly and Annotation.</title>
        <authorList>
            <person name="Atibalentja N."/>
            <person name="Keating K."/>
            <person name="Fields C.J."/>
        </authorList>
    </citation>
    <scope>NUCLEOTIDE SEQUENCE</scope>
    <source>
        <strain evidence="2">Niue_2</strain>
        <tissue evidence="2">Leaf</tissue>
    </source>
</reference>
<feature type="compositionally biased region" description="Low complexity" evidence="1">
    <location>
        <begin position="15"/>
        <end position="26"/>
    </location>
</feature>
<evidence type="ECO:0000313" key="3">
    <source>
        <dbReference type="Proteomes" id="UP000652761"/>
    </source>
</evidence>
<dbReference type="EMBL" id="NMUH01001953">
    <property type="protein sequence ID" value="MQL96747.1"/>
    <property type="molecule type" value="Genomic_DNA"/>
</dbReference>
<proteinExistence type="predicted"/>